<dbReference type="Gene3D" id="3.40.50.720">
    <property type="entry name" value="NAD(P)-binding Rossmann-like Domain"/>
    <property type="match status" value="1"/>
</dbReference>
<proteinExistence type="predicted"/>
<dbReference type="Proteomes" id="UP000682877">
    <property type="component" value="Chromosome 2"/>
</dbReference>
<evidence type="ECO:0000259" key="2">
    <source>
        <dbReference type="Pfam" id="PF05368"/>
    </source>
</evidence>
<dbReference type="InterPro" id="IPR036291">
    <property type="entry name" value="NAD(P)-bd_dom_sf"/>
</dbReference>
<evidence type="ECO:0000256" key="1">
    <source>
        <dbReference type="SAM" id="MobiDB-lite"/>
    </source>
</evidence>
<feature type="compositionally biased region" description="Pro residues" evidence="1">
    <location>
        <begin position="26"/>
        <end position="40"/>
    </location>
</feature>
<dbReference type="InterPro" id="IPR008030">
    <property type="entry name" value="NmrA-like"/>
</dbReference>
<feature type="compositionally biased region" description="Polar residues" evidence="1">
    <location>
        <begin position="378"/>
        <end position="388"/>
    </location>
</feature>
<protein>
    <recommendedName>
        <fullName evidence="2">NmrA-like domain-containing protein</fullName>
    </recommendedName>
</protein>
<dbReference type="PANTHER" id="PTHR43349:SF93">
    <property type="entry name" value="ISOFLAVONE REDUCTASE HOMOLOG P3-RELATED"/>
    <property type="match status" value="1"/>
</dbReference>
<dbReference type="AlphaFoldDB" id="A0A8S1ZQ79"/>
<sequence length="674" mass="75050">MPPFRFRIPFFSSNSPSRLSSETSSPSPPPTPPPSRPPFRPAGIAQPSKPEKKSKVSPSLSRSRSNVAALAASSSSSQLPSRGSATPTRLVNQTNQQSGSPSKKLESLRMEEQKVTKKEKPSGETEKVAGENINPVKEKPPIAHQEEHLERKETEAVQEQRKKAEVERLVVQENKKVLPEGNGEKSASDMGQQKRKEIEKLVLQERKKVLHEGSGEKSETDQGQQKSKETEKLASQETKRPLQAIGREDATRSTTTQQISAASGSTQEPRDLPGRETKTQNRTEIHTDDNHQKTKGASTSNLGNPRVANGQGSSSMSRKIKEDIKDGISKLTWGKSNGDEKSVNVYTLTGENKGATMGIGSEKDGEVHIRRGYRSNPDESPNTTTMETENPKDDEAEEEARFRAYINGNTQGINNSIVVESSVSENDPGVHMSLKFEISKKEVINPPENVEEEKKPETVTARKNEPRVRRRCLRGLLAESSESDPDNPLKPRRHGCRFTCKDKDIENTSKFIFLPSEFGNDVDRTVAIGPAKSEFAMKAEIRRAVEAEGVPYTYVINNCFDGYFLATFAQCETRLTFPPRDKVTIFGDGNTEAVLNKEEGIAAYTMRAIDEPRTLNKTLYINPPKNIVSQNYIFALWESKIGKTLKKTYVSEEQLLKKIPESPHPDIHLIFCWL</sequence>
<accession>A0A8S1ZQ79</accession>
<evidence type="ECO:0000313" key="4">
    <source>
        <dbReference type="Proteomes" id="UP000682877"/>
    </source>
</evidence>
<name>A0A8S1ZQ79_ARAAE</name>
<feature type="compositionally biased region" description="Basic and acidic residues" evidence="1">
    <location>
        <begin position="103"/>
        <end position="129"/>
    </location>
</feature>
<dbReference type="SUPFAM" id="SSF51735">
    <property type="entry name" value="NAD(P)-binding Rossmann-fold domains"/>
    <property type="match status" value="1"/>
</dbReference>
<feature type="region of interest" description="Disordered" evidence="1">
    <location>
        <begin position="352"/>
        <end position="396"/>
    </location>
</feature>
<gene>
    <name evidence="3" type="ORF">AARE701A_LOCUS5485</name>
</gene>
<evidence type="ECO:0000313" key="3">
    <source>
        <dbReference type="EMBL" id="CAE5964204.1"/>
    </source>
</evidence>
<dbReference type="Gene3D" id="3.90.25.10">
    <property type="entry name" value="UDP-galactose 4-epimerase, domain 1"/>
    <property type="match status" value="1"/>
</dbReference>
<reference evidence="3" key="1">
    <citation type="submission" date="2021-01" db="EMBL/GenBank/DDBJ databases">
        <authorList>
            <person name="Bezrukov I."/>
        </authorList>
    </citation>
    <scope>NUCLEOTIDE SEQUENCE</scope>
</reference>
<feature type="compositionally biased region" description="Basic and acidic residues" evidence="1">
    <location>
        <begin position="268"/>
        <end position="292"/>
    </location>
</feature>
<organism evidence="3 4">
    <name type="scientific">Arabidopsis arenosa</name>
    <name type="common">Sand rock-cress</name>
    <name type="synonym">Cardaminopsis arenosa</name>
    <dbReference type="NCBI Taxonomy" id="38785"/>
    <lineage>
        <taxon>Eukaryota</taxon>
        <taxon>Viridiplantae</taxon>
        <taxon>Streptophyta</taxon>
        <taxon>Embryophyta</taxon>
        <taxon>Tracheophyta</taxon>
        <taxon>Spermatophyta</taxon>
        <taxon>Magnoliopsida</taxon>
        <taxon>eudicotyledons</taxon>
        <taxon>Gunneridae</taxon>
        <taxon>Pentapetalae</taxon>
        <taxon>rosids</taxon>
        <taxon>malvids</taxon>
        <taxon>Brassicales</taxon>
        <taxon>Brassicaceae</taxon>
        <taxon>Camelineae</taxon>
        <taxon>Arabidopsis</taxon>
    </lineage>
</organism>
<dbReference type="PANTHER" id="PTHR43349">
    <property type="entry name" value="PINORESINOL REDUCTASE-RELATED"/>
    <property type="match status" value="1"/>
</dbReference>
<keyword evidence="4" id="KW-1185">Reference proteome</keyword>
<feature type="compositionally biased region" description="Polar residues" evidence="1">
    <location>
        <begin position="86"/>
        <end position="101"/>
    </location>
</feature>
<feature type="compositionally biased region" description="Low complexity" evidence="1">
    <location>
        <begin position="1"/>
        <end position="25"/>
    </location>
</feature>
<feature type="domain" description="NmrA-like" evidence="2">
    <location>
        <begin position="513"/>
        <end position="664"/>
    </location>
</feature>
<dbReference type="EMBL" id="LR999452">
    <property type="protein sequence ID" value="CAE5964204.1"/>
    <property type="molecule type" value="Genomic_DNA"/>
</dbReference>
<feature type="compositionally biased region" description="Basic and acidic residues" evidence="1">
    <location>
        <begin position="136"/>
        <end position="251"/>
    </location>
</feature>
<feature type="region of interest" description="Disordered" evidence="1">
    <location>
        <begin position="1"/>
        <end position="321"/>
    </location>
</feature>
<dbReference type="Pfam" id="PF05368">
    <property type="entry name" value="NmrA"/>
    <property type="match status" value="1"/>
</dbReference>
<dbReference type="InterPro" id="IPR050608">
    <property type="entry name" value="NmrA-type/Isoflavone_red_sf"/>
</dbReference>
<feature type="compositionally biased region" description="Polar residues" evidence="1">
    <location>
        <begin position="252"/>
        <end position="267"/>
    </location>
</feature>
<feature type="compositionally biased region" description="Low complexity" evidence="1">
    <location>
        <begin position="56"/>
        <end position="85"/>
    </location>
</feature>